<keyword evidence="5 13" id="KW-0808">Transferase</keyword>
<gene>
    <name evidence="13 14" type="primary">queA</name>
    <name evidence="14" type="ORF">E2F43_08495</name>
</gene>
<evidence type="ECO:0000313" key="14">
    <source>
        <dbReference type="EMBL" id="TDG13560.1"/>
    </source>
</evidence>
<dbReference type="Proteomes" id="UP000295554">
    <property type="component" value="Unassembled WGS sequence"/>
</dbReference>
<evidence type="ECO:0000256" key="4">
    <source>
        <dbReference type="ARBA" id="ARBA00022490"/>
    </source>
</evidence>
<dbReference type="EC" id="2.4.99.17" evidence="10 13"/>
<evidence type="ECO:0000256" key="13">
    <source>
        <dbReference type="HAMAP-Rule" id="MF_00113"/>
    </source>
</evidence>
<dbReference type="GO" id="GO:0008616">
    <property type="term" value="P:tRNA queuosine(34) biosynthetic process"/>
    <property type="evidence" value="ECO:0007669"/>
    <property type="project" value="UniProtKB-UniRule"/>
</dbReference>
<evidence type="ECO:0000256" key="3">
    <source>
        <dbReference type="ARBA" id="ARBA00011245"/>
    </source>
</evidence>
<dbReference type="AlphaFoldDB" id="A0A4R5LRU7"/>
<evidence type="ECO:0000256" key="12">
    <source>
        <dbReference type="ARBA" id="ARBA00076160"/>
    </source>
</evidence>
<comment type="function">
    <text evidence="13">Transfers and isomerizes the ribose moiety from AdoMet to the 7-aminomethyl group of 7-deazaguanine (preQ1-tRNA) to give epoxyqueuosine (oQ-tRNA).</text>
</comment>
<evidence type="ECO:0000256" key="7">
    <source>
        <dbReference type="ARBA" id="ARBA00022785"/>
    </source>
</evidence>
<keyword evidence="14" id="KW-0413">Isomerase</keyword>
<reference evidence="14 15" key="1">
    <citation type="submission" date="2019-03" db="EMBL/GenBank/DDBJ databases">
        <title>Seongchinamella monodicae gen. nov., sp. nov., a novel member of the Gammaproteobacteria isolated from a tidal mudflat of beach.</title>
        <authorList>
            <person name="Yang H.G."/>
            <person name="Kang J.W."/>
            <person name="Lee S.D."/>
        </authorList>
    </citation>
    <scope>NUCLEOTIDE SEQUENCE [LARGE SCALE GENOMIC DNA]</scope>
    <source>
        <strain evidence="14 15">GH4-78</strain>
    </source>
</reference>
<keyword evidence="7 13" id="KW-0671">Queuosine biosynthesis</keyword>
<keyword evidence="4 13" id="KW-0963">Cytoplasm</keyword>
<comment type="subcellular location">
    <subcellularLocation>
        <location evidence="1 13">Cytoplasm</location>
    </subcellularLocation>
</comment>
<keyword evidence="14" id="KW-0328">Glycosyltransferase</keyword>
<accession>A0A4R5LRU7</accession>
<evidence type="ECO:0000256" key="1">
    <source>
        <dbReference type="ARBA" id="ARBA00004496"/>
    </source>
</evidence>
<sequence>MKRSEFNYQLPQELIAQYPLPGRSDSRLLCLDGVTGETVHRRFTDLAGLLRPDDLLVFNNTRVIPARLWGQKETGGKLEILVERVTGSHTALAHIRCSKSPKPGSGILLAAREGAEPGPYRLQVTGREDALFAISSEGGPALTEIMGDIGHMPLPPYIEREDEGSDQERYQTVFAEQEGAVAAPTAGLHFTRELLDEISERGVRSVTVTLHVGAGTFQPVRADNIEDHVMHAEYVQVDDAVCSAVRDTRTRGGRVIAVGTTAVRSLESASQHGDIAPFTGDTDIFIYPGYRFRSVDAMVTNFHLPESTLLMLVSAFAGKEHIMNAYASAVEHRYRFFSYGDAMFITAGAGKS</sequence>
<name>A0A4R5LRU7_9GAMM</name>
<dbReference type="HAMAP" id="MF_00113">
    <property type="entry name" value="QueA"/>
    <property type="match status" value="1"/>
</dbReference>
<organism evidence="14 15">
    <name type="scientific">Seongchinamella unica</name>
    <dbReference type="NCBI Taxonomy" id="2547392"/>
    <lineage>
        <taxon>Bacteria</taxon>
        <taxon>Pseudomonadati</taxon>
        <taxon>Pseudomonadota</taxon>
        <taxon>Gammaproteobacteria</taxon>
        <taxon>Cellvibrionales</taxon>
        <taxon>Halieaceae</taxon>
        <taxon>Seongchinamella</taxon>
    </lineage>
</organism>
<evidence type="ECO:0000256" key="6">
    <source>
        <dbReference type="ARBA" id="ARBA00022691"/>
    </source>
</evidence>
<proteinExistence type="inferred from homology"/>
<evidence type="ECO:0000256" key="10">
    <source>
        <dbReference type="ARBA" id="ARBA00066503"/>
    </source>
</evidence>
<dbReference type="Gene3D" id="3.40.1780.10">
    <property type="entry name" value="QueA-like"/>
    <property type="match status" value="1"/>
</dbReference>
<keyword evidence="6 13" id="KW-0949">S-adenosyl-L-methionine</keyword>
<dbReference type="GO" id="GO:0051075">
    <property type="term" value="F:S-adenosylmethionine:tRNA ribosyltransferase-isomerase activity"/>
    <property type="evidence" value="ECO:0007669"/>
    <property type="project" value="UniProtKB-EC"/>
</dbReference>
<comment type="similarity">
    <text evidence="9 13">Belongs to the QueA family.</text>
</comment>
<dbReference type="InterPro" id="IPR003699">
    <property type="entry name" value="QueA"/>
</dbReference>
<comment type="pathway">
    <text evidence="2 13">tRNA modification; tRNA-queuosine biosynthesis.</text>
</comment>
<evidence type="ECO:0000256" key="11">
    <source>
        <dbReference type="ARBA" id="ARBA00069325"/>
    </source>
</evidence>
<protein>
    <recommendedName>
        <fullName evidence="11 13">S-adenosylmethionine:tRNA ribosyltransferase-isomerase</fullName>
        <ecNumber evidence="10 13">2.4.99.17</ecNumber>
    </recommendedName>
    <alternativeName>
        <fullName evidence="12 13">Queuosine biosynthesis protein QueA</fullName>
    </alternativeName>
</protein>
<keyword evidence="15" id="KW-1185">Reference proteome</keyword>
<dbReference type="Gene3D" id="2.40.10.240">
    <property type="entry name" value="QueA-like"/>
    <property type="match status" value="1"/>
</dbReference>
<dbReference type="PANTHER" id="PTHR30307">
    <property type="entry name" value="S-ADENOSYLMETHIONINE:TRNA RIBOSYLTRANSFERASE-ISOMERASE"/>
    <property type="match status" value="1"/>
</dbReference>
<comment type="caution">
    <text evidence="14">The sequence shown here is derived from an EMBL/GenBank/DDBJ whole genome shotgun (WGS) entry which is preliminary data.</text>
</comment>
<dbReference type="NCBIfam" id="NF001140">
    <property type="entry name" value="PRK00147.1"/>
    <property type="match status" value="1"/>
</dbReference>
<evidence type="ECO:0000256" key="8">
    <source>
        <dbReference type="ARBA" id="ARBA00052751"/>
    </source>
</evidence>
<dbReference type="SUPFAM" id="SSF111337">
    <property type="entry name" value="QueA-like"/>
    <property type="match status" value="1"/>
</dbReference>
<dbReference type="EMBL" id="SMSE01000002">
    <property type="protein sequence ID" value="TDG13560.1"/>
    <property type="molecule type" value="Genomic_DNA"/>
</dbReference>
<dbReference type="UniPathway" id="UPA00392"/>
<dbReference type="InterPro" id="IPR036100">
    <property type="entry name" value="QueA_sf"/>
</dbReference>
<dbReference type="GO" id="GO:0005737">
    <property type="term" value="C:cytoplasm"/>
    <property type="evidence" value="ECO:0007669"/>
    <property type="project" value="UniProtKB-SubCell"/>
</dbReference>
<comment type="subunit">
    <text evidence="3 13">Monomer.</text>
</comment>
<dbReference type="RefSeq" id="WP_133211651.1">
    <property type="nucleotide sequence ID" value="NZ_SMSE01000002.1"/>
</dbReference>
<dbReference type="InterPro" id="IPR042119">
    <property type="entry name" value="QueA_dom2"/>
</dbReference>
<evidence type="ECO:0000256" key="2">
    <source>
        <dbReference type="ARBA" id="ARBA00004691"/>
    </source>
</evidence>
<dbReference type="OrthoDB" id="9805933at2"/>
<evidence type="ECO:0000256" key="9">
    <source>
        <dbReference type="ARBA" id="ARBA00061210"/>
    </source>
</evidence>
<dbReference type="InterPro" id="IPR042118">
    <property type="entry name" value="QueA_dom1"/>
</dbReference>
<comment type="catalytic activity">
    <reaction evidence="8 13">
        <text>7-aminomethyl-7-carbaguanosine(34) in tRNA + S-adenosyl-L-methionine = epoxyqueuosine(34) in tRNA + adenine + L-methionine + 2 H(+)</text>
        <dbReference type="Rhea" id="RHEA:32155"/>
        <dbReference type="Rhea" id="RHEA-COMP:10342"/>
        <dbReference type="Rhea" id="RHEA-COMP:18582"/>
        <dbReference type="ChEBI" id="CHEBI:15378"/>
        <dbReference type="ChEBI" id="CHEBI:16708"/>
        <dbReference type="ChEBI" id="CHEBI:57844"/>
        <dbReference type="ChEBI" id="CHEBI:59789"/>
        <dbReference type="ChEBI" id="CHEBI:82833"/>
        <dbReference type="ChEBI" id="CHEBI:194443"/>
        <dbReference type="EC" id="2.4.99.17"/>
    </reaction>
</comment>
<dbReference type="FunFam" id="3.40.1780.10:FF:000001">
    <property type="entry name" value="S-adenosylmethionine:tRNA ribosyltransferase-isomerase"/>
    <property type="match status" value="1"/>
</dbReference>
<dbReference type="Pfam" id="PF02547">
    <property type="entry name" value="Queuosine_synth"/>
    <property type="match status" value="1"/>
</dbReference>
<evidence type="ECO:0000313" key="15">
    <source>
        <dbReference type="Proteomes" id="UP000295554"/>
    </source>
</evidence>
<dbReference type="NCBIfam" id="TIGR00113">
    <property type="entry name" value="queA"/>
    <property type="match status" value="1"/>
</dbReference>
<dbReference type="PANTHER" id="PTHR30307:SF0">
    <property type="entry name" value="S-ADENOSYLMETHIONINE:TRNA RIBOSYLTRANSFERASE-ISOMERASE"/>
    <property type="match status" value="1"/>
</dbReference>
<evidence type="ECO:0000256" key="5">
    <source>
        <dbReference type="ARBA" id="ARBA00022679"/>
    </source>
</evidence>